<sequence>MPTTIEISFDEPLATYFPGETVSGRVHVHVDKPKRIRAVSIKFSGDASVWWSEDRTSCRTGENSRRDEDWIYKAKEKYFRHTLYFVGGESGMVTLDAGDHTYPFQYLLPQTLPNSFEGKHGYVRYTAKATISRWWSVKTRVAFTVKSVVDLSMIPQAEEPVERVQSKDFTRHWGESPGGPLTMGVRIPRGGYFPGQTIPLLIKVDNASSIDVLNVRGALIQVVTWHADEDNNTLESVERVVDLVFDCPVPANKCKAFCQEITVPPVLPSHLDNCSIIDLEYFLAVTARVSGAHFNLEIKAPILIGTAPEAEKSLEEKTFAEKSLSEKSLPDKSLRSLPDKSLPDKSLPGPGDVAHPRGSLGLPSPDLLPPSYEESVLGQHQR</sequence>
<dbReference type="InterPro" id="IPR014752">
    <property type="entry name" value="Arrestin-like_C"/>
</dbReference>
<feature type="region of interest" description="Disordered" evidence="3">
    <location>
        <begin position="315"/>
        <end position="382"/>
    </location>
</feature>
<evidence type="ECO:0000256" key="2">
    <source>
        <dbReference type="ARBA" id="ARBA00022606"/>
    </source>
</evidence>
<organism evidence="5 6">
    <name type="scientific">Frankliniella occidentalis</name>
    <name type="common">Western flower thrips</name>
    <name type="synonym">Euthrips occidentalis</name>
    <dbReference type="NCBI Taxonomy" id="133901"/>
    <lineage>
        <taxon>Eukaryota</taxon>
        <taxon>Metazoa</taxon>
        <taxon>Ecdysozoa</taxon>
        <taxon>Arthropoda</taxon>
        <taxon>Hexapoda</taxon>
        <taxon>Insecta</taxon>
        <taxon>Pterygota</taxon>
        <taxon>Neoptera</taxon>
        <taxon>Paraneoptera</taxon>
        <taxon>Thysanoptera</taxon>
        <taxon>Terebrantia</taxon>
        <taxon>Thripoidea</taxon>
        <taxon>Thripidae</taxon>
        <taxon>Frankliniella</taxon>
    </lineage>
</organism>
<accession>A0A6J1T7G7</accession>
<proteinExistence type="inferred from homology"/>
<dbReference type="KEGG" id="foc:113212958"/>
<reference evidence="6 7" key="1">
    <citation type="submission" date="2025-04" db="UniProtKB">
        <authorList>
            <consortium name="RefSeq"/>
        </authorList>
    </citation>
    <scope>IDENTIFICATION</scope>
    <source>
        <tissue evidence="6 7">Whole organism</tissue>
    </source>
</reference>
<evidence type="ECO:0000313" key="7">
    <source>
        <dbReference type="RefSeq" id="XP_052132487.1"/>
    </source>
</evidence>
<dbReference type="Pfam" id="PF00339">
    <property type="entry name" value="Arrestin_N"/>
    <property type="match status" value="1"/>
</dbReference>
<feature type="compositionally biased region" description="Low complexity" evidence="3">
    <location>
        <begin position="358"/>
        <end position="371"/>
    </location>
</feature>
<dbReference type="OrthoDB" id="2333384at2759"/>
<dbReference type="AlphaFoldDB" id="A0A6J1T7G7"/>
<dbReference type="GO" id="GO:0005737">
    <property type="term" value="C:cytoplasm"/>
    <property type="evidence" value="ECO:0007669"/>
    <property type="project" value="TreeGrafter"/>
</dbReference>
<keyword evidence="2" id="KW-0716">Sensory transduction</keyword>
<comment type="similarity">
    <text evidence="1">Belongs to the arrestin family.</text>
</comment>
<dbReference type="InterPro" id="IPR011021">
    <property type="entry name" value="Arrestin-like_N"/>
</dbReference>
<dbReference type="InterPro" id="IPR011022">
    <property type="entry name" value="Arrestin_C-like"/>
</dbReference>
<dbReference type="InterPro" id="IPR014756">
    <property type="entry name" value="Ig_E-set"/>
</dbReference>
<feature type="domain" description="Arrestin C-terminal-like" evidence="4">
    <location>
        <begin position="177"/>
        <end position="309"/>
    </location>
</feature>
<dbReference type="Proteomes" id="UP000504606">
    <property type="component" value="Unplaced"/>
</dbReference>
<dbReference type="SUPFAM" id="SSF81296">
    <property type="entry name" value="E set domains"/>
    <property type="match status" value="2"/>
</dbReference>
<dbReference type="SMART" id="SM01017">
    <property type="entry name" value="Arrestin_C"/>
    <property type="match status" value="1"/>
</dbReference>
<evidence type="ECO:0000256" key="3">
    <source>
        <dbReference type="SAM" id="MobiDB-lite"/>
    </source>
</evidence>
<dbReference type="RefSeq" id="XP_026287625.2">
    <property type="nucleotide sequence ID" value="XM_026431840.2"/>
</dbReference>
<dbReference type="Pfam" id="PF02752">
    <property type="entry name" value="Arrestin_C"/>
    <property type="match status" value="1"/>
</dbReference>
<evidence type="ECO:0000256" key="1">
    <source>
        <dbReference type="ARBA" id="ARBA00005298"/>
    </source>
</evidence>
<evidence type="ECO:0000259" key="4">
    <source>
        <dbReference type="SMART" id="SM01017"/>
    </source>
</evidence>
<dbReference type="PANTHER" id="PTHR11188">
    <property type="entry name" value="ARRESTIN DOMAIN CONTAINING PROTEIN"/>
    <property type="match status" value="1"/>
</dbReference>
<dbReference type="RefSeq" id="XP_052132487.1">
    <property type="nucleotide sequence ID" value="XM_052276527.1"/>
</dbReference>
<evidence type="ECO:0000313" key="6">
    <source>
        <dbReference type="RefSeq" id="XP_026287625.2"/>
    </source>
</evidence>
<keyword evidence="5" id="KW-1185">Reference proteome</keyword>
<evidence type="ECO:0000313" key="5">
    <source>
        <dbReference type="Proteomes" id="UP000504606"/>
    </source>
</evidence>
<gene>
    <name evidence="6 7" type="primary">LOC113212958</name>
</gene>
<feature type="compositionally biased region" description="Basic and acidic residues" evidence="3">
    <location>
        <begin position="315"/>
        <end position="343"/>
    </location>
</feature>
<dbReference type="Gene3D" id="2.60.40.640">
    <property type="match status" value="2"/>
</dbReference>
<name>A0A6J1T7G7_FRAOC</name>
<dbReference type="InterPro" id="IPR050357">
    <property type="entry name" value="Arrestin_domain-protein"/>
</dbReference>
<dbReference type="GO" id="GO:0015031">
    <property type="term" value="P:protein transport"/>
    <property type="evidence" value="ECO:0007669"/>
    <property type="project" value="TreeGrafter"/>
</dbReference>
<protein>
    <submittedName>
        <fullName evidence="6 7">Arrestin domain-containing protein 17-like</fullName>
    </submittedName>
</protein>
<dbReference type="PANTHER" id="PTHR11188:SF176">
    <property type="entry name" value="ARRESTIN DOMAIN-CONTAINING PROTEIN 1"/>
    <property type="match status" value="1"/>
</dbReference>
<dbReference type="GeneID" id="113212958"/>